<evidence type="ECO:0000313" key="1">
    <source>
        <dbReference type="EMBL" id="MZH57758.1"/>
    </source>
</evidence>
<dbReference type="RefSeq" id="WP_009249990.1">
    <property type="nucleotide sequence ID" value="NZ_WWTM01000045.1"/>
</dbReference>
<dbReference type="AlphaFoldDB" id="A0AB36BAS3"/>
<gene>
    <name evidence="1" type="ORF">GT664_18870</name>
</gene>
<organism evidence="1 2">
    <name type="scientific">Clostridium innocuum</name>
    <dbReference type="NCBI Taxonomy" id="1522"/>
    <lineage>
        <taxon>Bacteria</taxon>
        <taxon>Bacillati</taxon>
        <taxon>Bacillota</taxon>
        <taxon>Clostridia</taxon>
        <taxon>Eubacteriales</taxon>
        <taxon>Clostridiaceae</taxon>
        <taxon>Clostridium</taxon>
    </lineage>
</organism>
<evidence type="ECO:0000313" key="2">
    <source>
        <dbReference type="Proteomes" id="UP000604383"/>
    </source>
</evidence>
<accession>A0AB36BAS3</accession>
<protein>
    <submittedName>
        <fullName evidence="1">Transcriptional regulator</fullName>
    </submittedName>
</protein>
<reference evidence="1" key="1">
    <citation type="journal article" date="2019" name="Nat. Med.">
        <title>A library of human gut bacterial isolates paired with longitudinal multiomics data enables mechanistic microbiome research.</title>
        <authorList>
            <person name="Poyet M."/>
            <person name="Groussin M."/>
            <person name="Gibbons S.M."/>
            <person name="Avila-Pacheco J."/>
            <person name="Jiang X."/>
            <person name="Kearney S.M."/>
            <person name="Perrotta A.R."/>
            <person name="Berdy B."/>
            <person name="Zhao S."/>
            <person name="Lieberman T.D."/>
            <person name="Swanson P.K."/>
            <person name="Smith M."/>
            <person name="Roesemann S."/>
            <person name="Alexander J.E."/>
            <person name="Rich S.A."/>
            <person name="Livny J."/>
            <person name="Vlamakis H."/>
            <person name="Clish C."/>
            <person name="Bullock K."/>
            <person name="Deik A."/>
            <person name="Scott J."/>
            <person name="Pierce K.A."/>
            <person name="Xavier R.J."/>
            <person name="Alm E.J."/>
        </authorList>
    </citation>
    <scope>NUCLEOTIDE SEQUENCE</scope>
    <source>
        <strain evidence="1">BIOML-A12</strain>
    </source>
</reference>
<dbReference type="EMBL" id="WWTN01000042">
    <property type="protein sequence ID" value="MZH57758.1"/>
    <property type="molecule type" value="Genomic_DNA"/>
</dbReference>
<comment type="caution">
    <text evidence="1">The sequence shown here is derived from an EMBL/GenBank/DDBJ whole genome shotgun (WGS) entry which is preliminary data.</text>
</comment>
<proteinExistence type="predicted"/>
<name>A0AB36BAS3_CLOIN</name>
<dbReference type="Proteomes" id="UP000604383">
    <property type="component" value="Unassembled WGS sequence"/>
</dbReference>
<sequence length="254" mass="29297">MERYKELAALRCFTHDDMVQLAGSESSAVWQIKSYLQKGYIERVRRNLYAVISMETGQAIPNRYQIASRVTDDACVSHHSAFEYYGYANQVFYDVYFTTQKRVRPFSYDGVNYCPMACRGNTDIIKTDTGIRVTSLERTVIDSIADFEKIGGLEELLRCLLLIPSLDYSKLLDALELYGRAQLYQKAGFILEAWKEELSLPEPFFVECEKRSSASKTYLFEKQGDFVLHNRWKLFAPKDLKTIINKGVTDYDAL</sequence>